<dbReference type="Proteomes" id="UP001050691">
    <property type="component" value="Unassembled WGS sequence"/>
</dbReference>
<keyword evidence="3" id="KW-1185">Reference proteome</keyword>
<organism evidence="2 3">
    <name type="scientific">Clathrus columnatus</name>
    <dbReference type="NCBI Taxonomy" id="1419009"/>
    <lineage>
        <taxon>Eukaryota</taxon>
        <taxon>Fungi</taxon>
        <taxon>Dikarya</taxon>
        <taxon>Basidiomycota</taxon>
        <taxon>Agaricomycotina</taxon>
        <taxon>Agaricomycetes</taxon>
        <taxon>Phallomycetidae</taxon>
        <taxon>Phallales</taxon>
        <taxon>Clathraceae</taxon>
        <taxon>Clathrus</taxon>
    </lineage>
</organism>
<dbReference type="AlphaFoldDB" id="A0AAV5APL6"/>
<reference evidence="2" key="1">
    <citation type="submission" date="2021-10" db="EMBL/GenBank/DDBJ databases">
        <title>De novo Genome Assembly of Clathrus columnatus (Basidiomycota, Fungi) Using Illumina and Nanopore Sequence Data.</title>
        <authorList>
            <person name="Ogiso-Tanaka E."/>
            <person name="Itagaki H."/>
            <person name="Hosoya T."/>
            <person name="Hosaka K."/>
        </authorList>
    </citation>
    <scope>NUCLEOTIDE SEQUENCE</scope>
    <source>
        <strain evidence="2">MO-923</strain>
    </source>
</reference>
<sequence>MILQTHNSDAGLDEGVRSEASLFKFGLHQREIPVRDSNADDIETESADLSPEEADQIIEDLGDMVKALEKRYARANENKELGRNDERVHDLFRCASEPPIVGHIKSNPFYSSRFNRSLSRLECGHFACYSCLRLWWTRASDSAFGDPIISTDDQDNSDDEVTRYRFYLAVNKKKKCPECKKNITQRPVASSIPTIPPLDQRRTTHKDLWRGIFPEH</sequence>
<proteinExistence type="predicted"/>
<name>A0AAV5APL6_9AGAM</name>
<dbReference type="InterPro" id="IPR013083">
    <property type="entry name" value="Znf_RING/FYVE/PHD"/>
</dbReference>
<evidence type="ECO:0008006" key="4">
    <source>
        <dbReference type="Google" id="ProtNLM"/>
    </source>
</evidence>
<dbReference type="CDD" id="cd16449">
    <property type="entry name" value="RING-HC"/>
    <property type="match status" value="1"/>
</dbReference>
<feature type="coiled-coil region" evidence="1">
    <location>
        <begin position="58"/>
        <end position="85"/>
    </location>
</feature>
<evidence type="ECO:0000256" key="1">
    <source>
        <dbReference type="SAM" id="Coils"/>
    </source>
</evidence>
<gene>
    <name evidence="2" type="ORF">Clacol_009384</name>
</gene>
<evidence type="ECO:0000313" key="2">
    <source>
        <dbReference type="EMBL" id="GJJ15109.1"/>
    </source>
</evidence>
<keyword evidence="1" id="KW-0175">Coiled coil</keyword>
<accession>A0AAV5APL6</accession>
<evidence type="ECO:0000313" key="3">
    <source>
        <dbReference type="Proteomes" id="UP001050691"/>
    </source>
</evidence>
<protein>
    <recommendedName>
        <fullName evidence="4">RING-type domain-containing protein</fullName>
    </recommendedName>
</protein>
<dbReference type="EMBL" id="BPWL01000010">
    <property type="protein sequence ID" value="GJJ15109.1"/>
    <property type="molecule type" value="Genomic_DNA"/>
</dbReference>
<comment type="caution">
    <text evidence="2">The sequence shown here is derived from an EMBL/GenBank/DDBJ whole genome shotgun (WGS) entry which is preliminary data.</text>
</comment>
<dbReference type="Gene3D" id="3.30.40.10">
    <property type="entry name" value="Zinc/RING finger domain, C3HC4 (zinc finger)"/>
    <property type="match status" value="1"/>
</dbReference>